<dbReference type="InterPro" id="IPR004410">
    <property type="entry name" value="Malonyl_CoA-ACP_transAc_FabD"/>
</dbReference>
<dbReference type="InterPro" id="IPR014043">
    <property type="entry name" value="Acyl_transferase_dom"/>
</dbReference>
<evidence type="ECO:0000256" key="4">
    <source>
        <dbReference type="PIRNR" id="PIRNR000446"/>
    </source>
</evidence>
<dbReference type="EMBL" id="JAVMIP010000002">
    <property type="protein sequence ID" value="MDS3859684.1"/>
    <property type="molecule type" value="Genomic_DNA"/>
</dbReference>
<feature type="domain" description="Malonyl-CoA:ACP transacylase (MAT)" evidence="6">
    <location>
        <begin position="6"/>
        <end position="289"/>
    </location>
</feature>
<dbReference type="RefSeq" id="WP_322876993.1">
    <property type="nucleotide sequence ID" value="NZ_JAVMIP010000002.1"/>
</dbReference>
<keyword evidence="1 4" id="KW-0808">Transferase</keyword>
<gene>
    <name evidence="7" type="primary">fabD</name>
    <name evidence="7" type="ORF">RIF25_02570</name>
</gene>
<comment type="similarity">
    <text evidence="4">Belongs to the fabD family.</text>
</comment>
<dbReference type="EC" id="2.3.1.39" evidence="4"/>
<dbReference type="InterPro" id="IPR024925">
    <property type="entry name" value="Malonyl_CoA-ACP_transAc"/>
</dbReference>
<dbReference type="SUPFAM" id="SSF52151">
    <property type="entry name" value="FabD/lysophospholipase-like"/>
    <property type="match status" value="1"/>
</dbReference>
<dbReference type="Gene3D" id="3.30.70.250">
    <property type="entry name" value="Malonyl-CoA ACP transacylase, ACP-binding"/>
    <property type="match status" value="1"/>
</dbReference>
<comment type="caution">
    <text evidence="7">The sequence shown here is derived from an EMBL/GenBank/DDBJ whole genome shotgun (WGS) entry which is preliminary data.</text>
</comment>
<dbReference type="PANTHER" id="PTHR42681:SF1">
    <property type="entry name" value="MALONYL-COA-ACYL CARRIER PROTEIN TRANSACYLASE, MITOCHONDRIAL"/>
    <property type="match status" value="1"/>
</dbReference>
<keyword evidence="2 4" id="KW-0012">Acyltransferase</keyword>
<accession>A0AAE4FP68</accession>
<protein>
    <recommendedName>
        <fullName evidence="4">Malonyl CoA-acyl carrier protein transacylase</fullName>
        <ecNumber evidence="4">2.3.1.39</ecNumber>
    </recommendedName>
</protein>
<dbReference type="Gene3D" id="3.40.366.10">
    <property type="entry name" value="Malonyl-Coenzyme A Acyl Carrier Protein, domain 2"/>
    <property type="match status" value="1"/>
</dbReference>
<comment type="catalytic activity">
    <reaction evidence="3 4">
        <text>holo-[ACP] + malonyl-CoA = malonyl-[ACP] + CoA</text>
        <dbReference type="Rhea" id="RHEA:41792"/>
        <dbReference type="Rhea" id="RHEA-COMP:9623"/>
        <dbReference type="Rhea" id="RHEA-COMP:9685"/>
        <dbReference type="ChEBI" id="CHEBI:57287"/>
        <dbReference type="ChEBI" id="CHEBI:57384"/>
        <dbReference type="ChEBI" id="CHEBI:64479"/>
        <dbReference type="ChEBI" id="CHEBI:78449"/>
        <dbReference type="EC" id="2.3.1.39"/>
    </reaction>
</comment>
<evidence type="ECO:0000256" key="5">
    <source>
        <dbReference type="PIRSR" id="PIRSR000446-1"/>
    </source>
</evidence>
<dbReference type="SMART" id="SM00827">
    <property type="entry name" value="PKS_AT"/>
    <property type="match status" value="1"/>
</dbReference>
<evidence type="ECO:0000313" key="8">
    <source>
        <dbReference type="Proteomes" id="UP001268256"/>
    </source>
</evidence>
<dbReference type="AlphaFoldDB" id="A0AAE4FP68"/>
<evidence type="ECO:0000256" key="1">
    <source>
        <dbReference type="ARBA" id="ARBA00022679"/>
    </source>
</evidence>
<dbReference type="GO" id="GO:0006633">
    <property type="term" value="P:fatty acid biosynthetic process"/>
    <property type="evidence" value="ECO:0007669"/>
    <property type="project" value="TreeGrafter"/>
</dbReference>
<reference evidence="8" key="1">
    <citation type="submission" date="2023-07" db="EMBL/GenBank/DDBJ databases">
        <authorList>
            <person name="Luz R."/>
            <person name="Cordeiro R."/>
            <person name="Fonseca A."/>
            <person name="Goncalves V."/>
        </authorList>
    </citation>
    <scope>NUCLEOTIDE SEQUENCE [LARGE SCALE GENOMIC DNA]</scope>
    <source>
        <strain evidence="8">BACA0444</strain>
    </source>
</reference>
<dbReference type="InterPro" id="IPR016035">
    <property type="entry name" value="Acyl_Trfase/lysoPLipase"/>
</dbReference>
<evidence type="ECO:0000259" key="6">
    <source>
        <dbReference type="SMART" id="SM00827"/>
    </source>
</evidence>
<evidence type="ECO:0000313" key="7">
    <source>
        <dbReference type="EMBL" id="MDS3859684.1"/>
    </source>
</evidence>
<dbReference type="GO" id="GO:0004314">
    <property type="term" value="F:[acyl-carrier-protein] S-malonyltransferase activity"/>
    <property type="evidence" value="ECO:0007669"/>
    <property type="project" value="UniProtKB-EC"/>
</dbReference>
<sequence>MTTAWVFPGQGSQQVGMGLELWETELGEQRLGEAAAILGWSVAAQCQAPLAELSQTQFTQPCLYVLETVLADLAQAKGLKPDYLAGHSLGEYVALYAAGVFDFATGLKLVQQRAKLMSQTANGTMVALIGFDREELDSAIEAADQVVLANDNHPGQVVISGDAIAVQALLSQIKVKRAVPLPVSGAFHSPLMADAAQAFADVLATIPFQPAQVPVLANVEPQATTDPDLIKTRLMAQMTGSVRWRETCLNLAALGVTEVMEIGPGNVLTGLVKRCTPNLGLVNITGLDDLAAL</sequence>
<dbReference type="PIRSF" id="PIRSF000446">
    <property type="entry name" value="Mct"/>
    <property type="match status" value="1"/>
</dbReference>
<dbReference type="InterPro" id="IPR050858">
    <property type="entry name" value="Mal-CoA-ACP_Trans/PKS_FabD"/>
</dbReference>
<name>A0AAE4FP68_9CYAN</name>
<dbReference type="Proteomes" id="UP001268256">
    <property type="component" value="Unassembled WGS sequence"/>
</dbReference>
<dbReference type="NCBIfam" id="TIGR00128">
    <property type="entry name" value="fabD"/>
    <property type="match status" value="1"/>
</dbReference>
<dbReference type="Pfam" id="PF00698">
    <property type="entry name" value="Acyl_transf_1"/>
    <property type="match status" value="1"/>
</dbReference>
<feature type="active site" evidence="5">
    <location>
        <position position="88"/>
    </location>
</feature>
<evidence type="ECO:0000256" key="3">
    <source>
        <dbReference type="ARBA" id="ARBA00048462"/>
    </source>
</evidence>
<keyword evidence="8" id="KW-1185">Reference proteome</keyword>
<organism evidence="7 8">
    <name type="scientific">Pseudocalidococcus azoricus BACA0444</name>
    <dbReference type="NCBI Taxonomy" id="2918990"/>
    <lineage>
        <taxon>Bacteria</taxon>
        <taxon>Bacillati</taxon>
        <taxon>Cyanobacteriota</taxon>
        <taxon>Cyanophyceae</taxon>
        <taxon>Acaryochloridales</taxon>
        <taxon>Thermosynechococcaceae</taxon>
        <taxon>Pseudocalidococcus</taxon>
        <taxon>Pseudocalidococcus azoricus</taxon>
    </lineage>
</organism>
<dbReference type="GO" id="GO:0005829">
    <property type="term" value="C:cytosol"/>
    <property type="evidence" value="ECO:0007669"/>
    <property type="project" value="TreeGrafter"/>
</dbReference>
<evidence type="ECO:0000256" key="2">
    <source>
        <dbReference type="ARBA" id="ARBA00023315"/>
    </source>
</evidence>
<dbReference type="PANTHER" id="PTHR42681">
    <property type="entry name" value="MALONYL-COA-ACYL CARRIER PROTEIN TRANSACYLASE, MITOCHONDRIAL"/>
    <property type="match status" value="1"/>
</dbReference>
<dbReference type="InterPro" id="IPR016036">
    <property type="entry name" value="Malonyl_transacylase_ACP-bd"/>
</dbReference>
<feature type="active site" evidence="5">
    <location>
        <position position="188"/>
    </location>
</feature>
<dbReference type="InterPro" id="IPR001227">
    <property type="entry name" value="Ac_transferase_dom_sf"/>
</dbReference>
<proteinExistence type="inferred from homology"/>
<dbReference type="SUPFAM" id="SSF55048">
    <property type="entry name" value="Probable ACP-binding domain of malonyl-CoA ACP transacylase"/>
    <property type="match status" value="1"/>
</dbReference>